<dbReference type="AlphaFoldDB" id="A0A6A3R511"/>
<sequence length="61" mass="6047">MGPEGAVVLPLYVLSNLSSTSSSSEEWSQLKLLSGEPGAGFIGNGSHSSGTSVIAGSSSFS</sequence>
<dbReference type="EMBL" id="QXGE01001095">
    <property type="protein sequence ID" value="KAE9297925.1"/>
    <property type="molecule type" value="Genomic_DNA"/>
</dbReference>
<gene>
    <name evidence="9" type="ORF">PF001_g16172</name>
    <name evidence="7" type="ORF">PF002_g24440</name>
    <name evidence="8" type="ORF">PF004_g15247</name>
    <name evidence="6" type="ORF">PF005_g23105</name>
    <name evidence="5" type="ORF">PF006_g20943</name>
    <name evidence="4" type="ORF">PF007_g19449</name>
    <name evidence="1" type="ORF">PF009_g20836</name>
    <name evidence="3" type="ORF">PF010_g20123</name>
    <name evidence="2" type="ORF">PF011_g27613</name>
</gene>
<dbReference type="Proteomes" id="UP000429523">
    <property type="component" value="Unassembled WGS sequence"/>
</dbReference>
<evidence type="ECO:0000313" key="11">
    <source>
        <dbReference type="Proteomes" id="UP000433483"/>
    </source>
</evidence>
<reference evidence="10 11" key="1">
    <citation type="submission" date="2018-08" db="EMBL/GenBank/DDBJ databases">
        <title>Genomic investigation of the strawberry pathogen Phytophthora fragariae indicates pathogenicity is determined by transcriptional variation in three key races.</title>
        <authorList>
            <person name="Adams T.M."/>
            <person name="Armitage A.D."/>
            <person name="Sobczyk M.K."/>
            <person name="Bates H.J."/>
            <person name="Dunwell J.M."/>
            <person name="Nellist C.F."/>
            <person name="Harrison R.J."/>
        </authorList>
    </citation>
    <scope>NUCLEOTIDE SEQUENCE [LARGE SCALE GENOMIC DNA]</scope>
    <source>
        <strain evidence="9 12">A4</strain>
        <strain evidence="7 13">BC-1</strain>
        <strain evidence="8 17">BC-23</strain>
        <strain evidence="6 11">NOV-27</strain>
        <strain evidence="5 14">NOV-5</strain>
        <strain evidence="4 15">NOV-71</strain>
        <strain evidence="1 10">NOV-9</strain>
        <strain evidence="3 18">ONT-3</strain>
        <strain evidence="2 16">SCRP245</strain>
    </source>
</reference>
<evidence type="ECO:0000313" key="1">
    <source>
        <dbReference type="EMBL" id="KAE8929040.1"/>
    </source>
</evidence>
<evidence type="ECO:0000313" key="3">
    <source>
        <dbReference type="EMBL" id="KAE9086344.1"/>
    </source>
</evidence>
<comment type="caution">
    <text evidence="4">The sequence shown here is derived from an EMBL/GenBank/DDBJ whole genome shotgun (WGS) entry which is preliminary data.</text>
</comment>
<evidence type="ECO:0000313" key="12">
    <source>
        <dbReference type="Proteomes" id="UP000437068"/>
    </source>
</evidence>
<dbReference type="Proteomes" id="UP000440367">
    <property type="component" value="Unassembled WGS sequence"/>
</dbReference>
<evidence type="ECO:0000313" key="6">
    <source>
        <dbReference type="EMBL" id="KAE9180858.1"/>
    </source>
</evidence>
<evidence type="ECO:0000313" key="2">
    <source>
        <dbReference type="EMBL" id="KAE8967271.1"/>
    </source>
</evidence>
<organism evidence="4 15">
    <name type="scientific">Phytophthora fragariae</name>
    <dbReference type="NCBI Taxonomy" id="53985"/>
    <lineage>
        <taxon>Eukaryota</taxon>
        <taxon>Sar</taxon>
        <taxon>Stramenopiles</taxon>
        <taxon>Oomycota</taxon>
        <taxon>Peronosporomycetes</taxon>
        <taxon>Peronosporales</taxon>
        <taxon>Peronosporaceae</taxon>
        <taxon>Phytophthora</taxon>
    </lineage>
</organism>
<dbReference type="EMBL" id="QXGF01001585">
    <property type="protein sequence ID" value="KAE8929040.1"/>
    <property type="molecule type" value="Genomic_DNA"/>
</dbReference>
<name>A0A6A3R511_9STRA</name>
<dbReference type="Proteomes" id="UP000476176">
    <property type="component" value="Unassembled WGS sequence"/>
</dbReference>
<dbReference type="EMBL" id="QXGD01002228">
    <property type="protein sequence ID" value="KAE9191637.1"/>
    <property type="molecule type" value="Genomic_DNA"/>
</dbReference>
<dbReference type="Proteomes" id="UP000437068">
    <property type="component" value="Unassembled WGS sequence"/>
</dbReference>
<evidence type="ECO:0000313" key="14">
    <source>
        <dbReference type="Proteomes" id="UP000440732"/>
    </source>
</evidence>
<dbReference type="EMBL" id="QXFW01004090">
    <property type="protein sequence ID" value="KAE8967271.1"/>
    <property type="molecule type" value="Genomic_DNA"/>
</dbReference>
<dbReference type="Proteomes" id="UP000460718">
    <property type="component" value="Unassembled WGS sequence"/>
</dbReference>
<evidence type="ECO:0000313" key="9">
    <source>
        <dbReference type="EMBL" id="KAE9297925.1"/>
    </source>
</evidence>
<dbReference type="EMBL" id="QXGA01001882">
    <property type="protein sequence ID" value="KAE9108133.1"/>
    <property type="molecule type" value="Genomic_DNA"/>
</dbReference>
<evidence type="ECO:0000313" key="16">
    <source>
        <dbReference type="Proteomes" id="UP000460718"/>
    </source>
</evidence>
<dbReference type="Proteomes" id="UP000488956">
    <property type="component" value="Unassembled WGS sequence"/>
</dbReference>
<evidence type="ECO:0000313" key="10">
    <source>
        <dbReference type="Proteomes" id="UP000429523"/>
    </source>
</evidence>
<dbReference type="EMBL" id="QXFZ01001473">
    <property type="protein sequence ID" value="KAE9089864.1"/>
    <property type="molecule type" value="Genomic_DNA"/>
</dbReference>
<accession>A0A6A3R511</accession>
<keyword evidence="11" id="KW-1185">Reference proteome</keyword>
<dbReference type="EMBL" id="QXFX01001685">
    <property type="protein sequence ID" value="KAE9086344.1"/>
    <property type="molecule type" value="Genomic_DNA"/>
</dbReference>
<dbReference type="EMBL" id="QXGC01001012">
    <property type="protein sequence ID" value="KAE9213747.1"/>
    <property type="molecule type" value="Genomic_DNA"/>
</dbReference>
<evidence type="ECO:0000313" key="8">
    <source>
        <dbReference type="EMBL" id="KAE9213747.1"/>
    </source>
</evidence>
<dbReference type="EMBL" id="QXGB01002157">
    <property type="protein sequence ID" value="KAE9180858.1"/>
    <property type="molecule type" value="Genomic_DNA"/>
</dbReference>
<evidence type="ECO:0000313" key="15">
    <source>
        <dbReference type="Proteomes" id="UP000441208"/>
    </source>
</evidence>
<proteinExistence type="predicted"/>
<evidence type="ECO:0000313" key="13">
    <source>
        <dbReference type="Proteomes" id="UP000440367"/>
    </source>
</evidence>
<evidence type="ECO:0000313" key="5">
    <source>
        <dbReference type="EMBL" id="KAE9108133.1"/>
    </source>
</evidence>
<evidence type="ECO:0000313" key="17">
    <source>
        <dbReference type="Proteomes" id="UP000476176"/>
    </source>
</evidence>
<evidence type="ECO:0000313" key="7">
    <source>
        <dbReference type="EMBL" id="KAE9191637.1"/>
    </source>
</evidence>
<evidence type="ECO:0000313" key="18">
    <source>
        <dbReference type="Proteomes" id="UP000488956"/>
    </source>
</evidence>
<dbReference type="Proteomes" id="UP000441208">
    <property type="component" value="Unassembled WGS sequence"/>
</dbReference>
<dbReference type="Proteomes" id="UP000440732">
    <property type="component" value="Unassembled WGS sequence"/>
</dbReference>
<evidence type="ECO:0000313" key="4">
    <source>
        <dbReference type="EMBL" id="KAE9089864.1"/>
    </source>
</evidence>
<protein>
    <submittedName>
        <fullName evidence="4">Uncharacterized protein</fullName>
    </submittedName>
</protein>
<dbReference type="Proteomes" id="UP000433483">
    <property type="component" value="Unassembled WGS sequence"/>
</dbReference>